<dbReference type="EMBL" id="CP076362">
    <property type="protein sequence ID" value="QWK92489.1"/>
    <property type="molecule type" value="Genomic_DNA"/>
</dbReference>
<sequence>MRKTVFGAVIALGLGALPALAEYPEKEIQGIIQWGAGGSTDTVARAITPHAEAKLGGTIVMQNVTGGVGAIGLNQVADAEADGYSILFGAENPLLYKVMKLGDKDYGDFVPVNIIARGVPVLVANVDAPFNTFPEMVAYIGANPKAVKFGSTGPGGLPSVVTAMINSKTPLDVTFVPYDGDGPALTALQGGAIDVMPAVLGAAMEGIKGGTMKPIALFEVEPSPQLPDVPTIVSTNPEFAELLPWGPFFGVFVKKGTPDDVVAKLVNAYAEAAKHPDFVSLIDGRGFKMLSLSGAEAEAFLTAWQSTTAWLIHEAGLTKASPEDFGIAKP</sequence>
<proteinExistence type="inferred from homology"/>
<keyword evidence="4" id="KW-1185">Reference proteome</keyword>
<organism evidence="3 4">
    <name type="scientific">Gemmobacter fulvus</name>
    <dbReference type="NCBI Taxonomy" id="2840474"/>
    <lineage>
        <taxon>Bacteria</taxon>
        <taxon>Pseudomonadati</taxon>
        <taxon>Pseudomonadota</taxon>
        <taxon>Alphaproteobacteria</taxon>
        <taxon>Rhodobacterales</taxon>
        <taxon>Paracoccaceae</taxon>
        <taxon>Gemmobacter</taxon>
    </lineage>
</organism>
<dbReference type="RefSeq" id="WP_260692177.1">
    <property type="nucleotide sequence ID" value="NZ_CP076362.1"/>
</dbReference>
<protein>
    <submittedName>
        <fullName evidence="3">Tripartite tricarboxylate transporter substrate binding protein</fullName>
    </submittedName>
</protein>
<accession>A0A975PA65</accession>
<comment type="similarity">
    <text evidence="1">Belongs to the UPF0065 (bug) family.</text>
</comment>
<dbReference type="AlphaFoldDB" id="A0A975PA65"/>
<keyword evidence="3" id="KW-0614">Plasmid</keyword>
<dbReference type="Pfam" id="PF03401">
    <property type="entry name" value="TctC"/>
    <property type="match status" value="1"/>
</dbReference>
<gene>
    <name evidence="3" type="ORF">KM031_17325</name>
</gene>
<dbReference type="InterPro" id="IPR005064">
    <property type="entry name" value="BUG"/>
</dbReference>
<feature type="chain" id="PRO_5036824974" evidence="2">
    <location>
        <begin position="22"/>
        <end position="330"/>
    </location>
</feature>
<evidence type="ECO:0000256" key="1">
    <source>
        <dbReference type="ARBA" id="ARBA00006987"/>
    </source>
</evidence>
<feature type="signal peptide" evidence="2">
    <location>
        <begin position="1"/>
        <end position="21"/>
    </location>
</feature>
<dbReference type="InterPro" id="IPR042100">
    <property type="entry name" value="Bug_dom1"/>
</dbReference>
<dbReference type="Gene3D" id="3.40.190.10">
    <property type="entry name" value="Periplasmic binding protein-like II"/>
    <property type="match status" value="1"/>
</dbReference>
<reference evidence="3" key="1">
    <citation type="submission" date="2021-06" db="EMBL/GenBank/DDBJ databases">
        <authorList>
            <person name="Lee C.-S."/>
            <person name="Jin L."/>
        </authorList>
    </citation>
    <scope>NUCLEOTIDE SEQUENCE</scope>
    <source>
        <strain evidence="3">Con5</strain>
        <plasmid evidence="3">p1</plasmid>
    </source>
</reference>
<dbReference type="KEGG" id="gfu:KM031_17325"/>
<dbReference type="SUPFAM" id="SSF53850">
    <property type="entry name" value="Periplasmic binding protein-like II"/>
    <property type="match status" value="1"/>
</dbReference>
<dbReference type="CDD" id="cd07012">
    <property type="entry name" value="PBP2_Bug_TTT"/>
    <property type="match status" value="1"/>
</dbReference>
<evidence type="ECO:0000256" key="2">
    <source>
        <dbReference type="SAM" id="SignalP"/>
    </source>
</evidence>
<dbReference type="Proteomes" id="UP000679352">
    <property type="component" value="Plasmid p1"/>
</dbReference>
<geneLocation type="plasmid" evidence="3 4">
    <name>p1</name>
</geneLocation>
<evidence type="ECO:0000313" key="3">
    <source>
        <dbReference type="EMBL" id="QWK92489.1"/>
    </source>
</evidence>
<dbReference type="Gene3D" id="3.40.190.150">
    <property type="entry name" value="Bordetella uptake gene, domain 1"/>
    <property type="match status" value="1"/>
</dbReference>
<dbReference type="PANTHER" id="PTHR42928">
    <property type="entry name" value="TRICARBOXYLATE-BINDING PROTEIN"/>
    <property type="match status" value="1"/>
</dbReference>
<name>A0A975PA65_9RHOB</name>
<dbReference type="PANTHER" id="PTHR42928:SF5">
    <property type="entry name" value="BLR1237 PROTEIN"/>
    <property type="match status" value="1"/>
</dbReference>
<dbReference type="PIRSF" id="PIRSF017082">
    <property type="entry name" value="YflP"/>
    <property type="match status" value="1"/>
</dbReference>
<keyword evidence="2" id="KW-0732">Signal</keyword>
<evidence type="ECO:0000313" key="4">
    <source>
        <dbReference type="Proteomes" id="UP000679352"/>
    </source>
</evidence>